<evidence type="ECO:0000256" key="5">
    <source>
        <dbReference type="ARBA" id="ARBA00022630"/>
    </source>
</evidence>
<gene>
    <name evidence="12" type="ORF">KHLLAP_LOCUS14444</name>
</gene>
<keyword evidence="7" id="KW-0521">NADP</keyword>
<comment type="catalytic activity">
    <reaction evidence="9">
        <text>L-ornithine + NADPH + O2 = N(5)-hydroxy-L-ornithine + NADP(+) + H2O</text>
        <dbReference type="Rhea" id="RHEA:41508"/>
        <dbReference type="ChEBI" id="CHEBI:15377"/>
        <dbReference type="ChEBI" id="CHEBI:15379"/>
        <dbReference type="ChEBI" id="CHEBI:46911"/>
        <dbReference type="ChEBI" id="CHEBI:57783"/>
        <dbReference type="ChEBI" id="CHEBI:58349"/>
        <dbReference type="ChEBI" id="CHEBI:78275"/>
        <dbReference type="EC" id="1.14.13.196"/>
    </reaction>
</comment>
<evidence type="ECO:0000256" key="3">
    <source>
        <dbReference type="ARBA" id="ARBA00007588"/>
    </source>
</evidence>
<dbReference type="Proteomes" id="UP001295740">
    <property type="component" value="Unassembled WGS sequence"/>
</dbReference>
<feature type="region of interest" description="Disordered" evidence="11">
    <location>
        <begin position="148"/>
        <end position="175"/>
    </location>
</feature>
<comment type="similarity">
    <text evidence="3">Belongs to the lysine N(6)-hydroxylase/L-ornithine N(5)-oxygenase family.</text>
</comment>
<dbReference type="InterPro" id="IPR036188">
    <property type="entry name" value="FAD/NAD-bd_sf"/>
</dbReference>
<comment type="cofactor">
    <cofactor evidence="1">
        <name>FAD</name>
        <dbReference type="ChEBI" id="CHEBI:57692"/>
    </cofactor>
</comment>
<evidence type="ECO:0000256" key="9">
    <source>
        <dbReference type="ARBA" id="ARBA00047598"/>
    </source>
</evidence>
<evidence type="ECO:0000256" key="11">
    <source>
        <dbReference type="SAM" id="MobiDB-lite"/>
    </source>
</evidence>
<evidence type="ECO:0000256" key="2">
    <source>
        <dbReference type="ARBA" id="ARBA00004924"/>
    </source>
</evidence>
<reference evidence="12" key="1">
    <citation type="submission" date="2023-10" db="EMBL/GenBank/DDBJ databases">
        <authorList>
            <person name="Hackl T."/>
        </authorList>
    </citation>
    <scope>NUCLEOTIDE SEQUENCE</scope>
</reference>
<keyword evidence="8" id="KW-0560">Oxidoreductase</keyword>
<dbReference type="PANTHER" id="PTHR38663">
    <property type="match status" value="1"/>
</dbReference>
<dbReference type="PANTHER" id="PTHR38663:SF1">
    <property type="entry name" value="L-ORNITHINE N(5)-MONOOXYGENASE"/>
    <property type="match status" value="1"/>
</dbReference>
<keyword evidence="13" id="KW-1185">Reference proteome</keyword>
<dbReference type="SUPFAM" id="SSF51905">
    <property type="entry name" value="FAD/NAD(P)-binding domain"/>
    <property type="match status" value="1"/>
</dbReference>
<evidence type="ECO:0000313" key="12">
    <source>
        <dbReference type="EMBL" id="CAJ2513976.1"/>
    </source>
</evidence>
<dbReference type="EC" id="1.14.13.196" evidence="4"/>
<keyword evidence="6" id="KW-0274">FAD</keyword>
<evidence type="ECO:0000313" key="13">
    <source>
        <dbReference type="Proteomes" id="UP001295740"/>
    </source>
</evidence>
<comment type="catalytic activity">
    <reaction evidence="10">
        <text>L-ornithine + NADH + O2 = N(5)-hydroxy-L-ornithine + NAD(+) + H2O</text>
        <dbReference type="Rhea" id="RHEA:41512"/>
        <dbReference type="ChEBI" id="CHEBI:15377"/>
        <dbReference type="ChEBI" id="CHEBI:15379"/>
        <dbReference type="ChEBI" id="CHEBI:46911"/>
        <dbReference type="ChEBI" id="CHEBI:57540"/>
        <dbReference type="ChEBI" id="CHEBI:57945"/>
        <dbReference type="ChEBI" id="CHEBI:78275"/>
        <dbReference type="EC" id="1.14.13.196"/>
    </reaction>
</comment>
<dbReference type="GO" id="GO:0016491">
    <property type="term" value="F:oxidoreductase activity"/>
    <property type="evidence" value="ECO:0007669"/>
    <property type="project" value="UniProtKB-KW"/>
</dbReference>
<feature type="compositionally biased region" description="Basic residues" evidence="11">
    <location>
        <begin position="52"/>
        <end position="63"/>
    </location>
</feature>
<name>A0AAI8VTR4_9PEZI</name>
<protein>
    <recommendedName>
        <fullName evidence="4">L-ornithine N(5)-monooxygenase [NAD(P)H]</fullName>
        <ecNumber evidence="4">1.14.13.196</ecNumber>
    </recommendedName>
</protein>
<dbReference type="InterPro" id="IPR025700">
    <property type="entry name" value="Lys/Orn_oxygenase"/>
</dbReference>
<feature type="region of interest" description="Disordered" evidence="11">
    <location>
        <begin position="52"/>
        <end position="75"/>
    </location>
</feature>
<dbReference type="Gene3D" id="3.50.50.60">
    <property type="entry name" value="FAD/NAD(P)-binding domain"/>
    <property type="match status" value="1"/>
</dbReference>
<keyword evidence="5" id="KW-0285">Flavoprotein</keyword>
<comment type="pathway">
    <text evidence="2">Siderophore biosynthesis.</text>
</comment>
<proteinExistence type="inferred from homology"/>
<accession>A0AAI8VTR4</accession>
<dbReference type="Pfam" id="PF13434">
    <property type="entry name" value="Lys_Orn_oxgnase"/>
    <property type="match status" value="1"/>
</dbReference>
<dbReference type="EMBL" id="CAUWAG010000020">
    <property type="protein sequence ID" value="CAJ2513976.1"/>
    <property type="molecule type" value="Genomic_DNA"/>
</dbReference>
<evidence type="ECO:0000256" key="8">
    <source>
        <dbReference type="ARBA" id="ARBA00023002"/>
    </source>
</evidence>
<organism evidence="12 13">
    <name type="scientific">Anthostomella pinea</name>
    <dbReference type="NCBI Taxonomy" id="933095"/>
    <lineage>
        <taxon>Eukaryota</taxon>
        <taxon>Fungi</taxon>
        <taxon>Dikarya</taxon>
        <taxon>Ascomycota</taxon>
        <taxon>Pezizomycotina</taxon>
        <taxon>Sordariomycetes</taxon>
        <taxon>Xylariomycetidae</taxon>
        <taxon>Xylariales</taxon>
        <taxon>Xylariaceae</taxon>
        <taxon>Anthostomella</taxon>
    </lineage>
</organism>
<evidence type="ECO:0000256" key="1">
    <source>
        <dbReference type="ARBA" id="ARBA00001974"/>
    </source>
</evidence>
<evidence type="ECO:0000256" key="6">
    <source>
        <dbReference type="ARBA" id="ARBA00022827"/>
    </source>
</evidence>
<dbReference type="AlphaFoldDB" id="A0AAI8VTR4"/>
<comment type="caution">
    <text evidence="12">The sequence shown here is derived from an EMBL/GenBank/DDBJ whole genome shotgun (WGS) entry which is preliminary data.</text>
</comment>
<sequence length="538" mass="60960">MVTEPQAVVHVHEVMIIGAGPSGLALAARLSEHMPAANFTDDEHQRFHWINRHRNQPSVKHSKTGAETRRESPAVSSPHAKIDLLVLDATDKHWMARWDGLFKMFDISHLRSPMFFHVDPAERDGLLSYAHMNDREKELNELRGCVGKELSKHQRKKRERSGNQPRTEPTIDERDRNDYFVPSTPLFSSHCNCIIDRYNIRDDIVSHENVEDIRYGILKEYSDTEKVFTVKTDSKIHHAKIVVLAVGGNPAQIPCKLSAEEMEGATHAMHLKEMPSPHIRRKLADKIRTNILVVGGGLTSAQLADLAIRRGVSKVWLIMRSNLKIKHFDIGLEWVGKFRNHQHSRFWLEEKEEERWKMYDTARKGGSITPAYNKVLERHVVSGRLSMLQKTTIKSKQWDPTSKTWSVSLCGDEQELPPIDHIYFATGVHNDFECLPFLQSMISDFPIKACGGFPCITQNMAWREDVPLFVAGRFAALQLGPGAPNLIGARIGAERIAWSIQDKLGSEEGGNSTGSHRDKFNYATGRCNSFDALADLDE</sequence>
<evidence type="ECO:0000256" key="10">
    <source>
        <dbReference type="ARBA" id="ARBA00049248"/>
    </source>
</evidence>
<evidence type="ECO:0000256" key="4">
    <source>
        <dbReference type="ARBA" id="ARBA00012881"/>
    </source>
</evidence>
<evidence type="ECO:0000256" key="7">
    <source>
        <dbReference type="ARBA" id="ARBA00022857"/>
    </source>
</evidence>